<comment type="caution">
    <text evidence="3">The sequence shown here is derived from an EMBL/GenBank/DDBJ whole genome shotgun (WGS) entry which is preliminary data.</text>
</comment>
<dbReference type="EMBL" id="WUMK01000009">
    <property type="protein sequence ID" value="MXN48021.1"/>
    <property type="molecule type" value="Genomic_DNA"/>
</dbReference>
<dbReference type="InterPro" id="IPR029058">
    <property type="entry name" value="AB_hydrolase_fold"/>
</dbReference>
<gene>
    <name evidence="3" type="ORF">GR138_22695</name>
</gene>
<name>A0A6N8SH57_9HYPH</name>
<dbReference type="Proteomes" id="UP000435802">
    <property type="component" value="Unassembled WGS sequence"/>
</dbReference>
<feature type="compositionally biased region" description="Basic and acidic residues" evidence="1">
    <location>
        <begin position="231"/>
        <end position="241"/>
    </location>
</feature>
<dbReference type="Gene3D" id="3.40.50.1820">
    <property type="entry name" value="alpha/beta hydrolase"/>
    <property type="match status" value="1"/>
</dbReference>
<keyword evidence="4" id="KW-1185">Reference proteome</keyword>
<dbReference type="SUPFAM" id="SSF53474">
    <property type="entry name" value="alpha/beta-Hydrolases"/>
    <property type="match status" value="1"/>
</dbReference>
<dbReference type="Pfam" id="PF00975">
    <property type="entry name" value="Thioesterase"/>
    <property type="match status" value="1"/>
</dbReference>
<reference evidence="3 4" key="1">
    <citation type="submission" date="2019-12" db="EMBL/GenBank/DDBJ databases">
        <title>Shinella kummerowiae sp. nov., a symbiotic bacterium isolated from root nodules of the herbal legume Kummerowia stipulacea.</title>
        <authorList>
            <person name="Gao J."/>
        </authorList>
    </citation>
    <scope>NUCLEOTIDE SEQUENCE [LARGE SCALE GENOMIC DNA]</scope>
    <source>
        <strain evidence="3 4">CCBAU 25048</strain>
    </source>
</reference>
<evidence type="ECO:0000256" key="1">
    <source>
        <dbReference type="SAM" id="MobiDB-lite"/>
    </source>
</evidence>
<accession>A0A6N8SH57</accession>
<dbReference type="OrthoDB" id="9770470at2"/>
<feature type="region of interest" description="Disordered" evidence="1">
    <location>
        <begin position="220"/>
        <end position="241"/>
    </location>
</feature>
<protein>
    <submittedName>
        <fullName evidence="3">Thioesterase</fullName>
    </submittedName>
</protein>
<evidence type="ECO:0000313" key="4">
    <source>
        <dbReference type="Proteomes" id="UP000435802"/>
    </source>
</evidence>
<dbReference type="InterPro" id="IPR001031">
    <property type="entry name" value="Thioesterase"/>
</dbReference>
<proteinExistence type="predicted"/>
<dbReference type="RefSeq" id="WP_160861524.1">
    <property type="nucleotide sequence ID" value="NZ_WUMK01000009.1"/>
</dbReference>
<evidence type="ECO:0000259" key="2">
    <source>
        <dbReference type="Pfam" id="PF00975"/>
    </source>
</evidence>
<feature type="domain" description="Thioesterase" evidence="2">
    <location>
        <begin position="140"/>
        <end position="196"/>
    </location>
</feature>
<organism evidence="3 4">
    <name type="scientific">Shinella kummerowiae</name>
    <dbReference type="NCBI Taxonomy" id="417745"/>
    <lineage>
        <taxon>Bacteria</taxon>
        <taxon>Pseudomonadati</taxon>
        <taxon>Pseudomonadota</taxon>
        <taxon>Alphaproteobacteria</taxon>
        <taxon>Hyphomicrobiales</taxon>
        <taxon>Rhizobiaceae</taxon>
        <taxon>Shinella</taxon>
    </lineage>
</organism>
<dbReference type="AlphaFoldDB" id="A0A6N8SH57"/>
<sequence>MDSAAQGLSGRLLEILQEELKKPVALDDRLLGSGLTINRALRVIARFWSETGIELDVNCFYAYATVGAFVESAPQDGMHSLRKLIDVRPGAPDETLVVFAGGLSCFLEIQDLIDRLDFPGQVLGMVLTQFGRGNRDPALVADEIAESLRGLDAAGIRGPYRLLGYSFGGIFALELARALAARGDDIAFLGVIDAPQGEHCWPLPVWLRFMAKRAARRWATNKQSRANPEGASERGTPERRGRATLLSAVRRTLKPLALRFADPRAEHYPGLAPQWVGNYPPRYDAAARQLLRMKGLYRPERYTGTLTYYRAIGGSPVDCDPKAIWPRFLPRAEWVDMRGNHQSVIVGRNAEILARDISRRLGEIGR</sequence>
<evidence type="ECO:0000313" key="3">
    <source>
        <dbReference type="EMBL" id="MXN48021.1"/>
    </source>
</evidence>